<evidence type="ECO:0008006" key="2">
    <source>
        <dbReference type="Google" id="ProtNLM"/>
    </source>
</evidence>
<dbReference type="InterPro" id="IPR019734">
    <property type="entry name" value="TPR_rpt"/>
</dbReference>
<dbReference type="SMART" id="SM00028">
    <property type="entry name" value="TPR"/>
    <property type="match status" value="2"/>
</dbReference>
<dbReference type="Gene3D" id="1.25.40.10">
    <property type="entry name" value="Tetratricopeptide repeat domain"/>
    <property type="match status" value="1"/>
</dbReference>
<dbReference type="PROSITE" id="PS50005">
    <property type="entry name" value="TPR"/>
    <property type="match status" value="1"/>
</dbReference>
<reference evidence="1" key="1">
    <citation type="journal article" date="2014" name="Front. Microbiol.">
        <title>High frequency of phylogenetically diverse reductive dehalogenase-homologous genes in deep subseafloor sedimentary metagenomes.</title>
        <authorList>
            <person name="Kawai M."/>
            <person name="Futagami T."/>
            <person name="Toyoda A."/>
            <person name="Takaki Y."/>
            <person name="Nishi S."/>
            <person name="Hori S."/>
            <person name="Arai W."/>
            <person name="Tsubouchi T."/>
            <person name="Morono Y."/>
            <person name="Uchiyama I."/>
            <person name="Ito T."/>
            <person name="Fujiyama A."/>
            <person name="Inagaki F."/>
            <person name="Takami H."/>
        </authorList>
    </citation>
    <scope>NUCLEOTIDE SEQUENCE</scope>
    <source>
        <strain evidence="1">Expedition CK06-06</strain>
    </source>
</reference>
<proteinExistence type="predicted"/>
<dbReference type="EMBL" id="BARV01038528">
    <property type="protein sequence ID" value="GAI48474.1"/>
    <property type="molecule type" value="Genomic_DNA"/>
</dbReference>
<gene>
    <name evidence="1" type="ORF">S06H3_59324</name>
</gene>
<feature type="non-terminal residue" evidence="1">
    <location>
        <position position="1"/>
    </location>
</feature>
<organism evidence="1">
    <name type="scientific">marine sediment metagenome</name>
    <dbReference type="NCBI Taxonomy" id="412755"/>
    <lineage>
        <taxon>unclassified sequences</taxon>
        <taxon>metagenomes</taxon>
        <taxon>ecological metagenomes</taxon>
    </lineage>
</organism>
<sequence length="202" mass="23147">KDSDVVKGLLLVAERTADKEAVQRYSEELLLLEDSVENHLFQIQTFLKVGLVKEAQYKLQSFKEKYPDERRALLLEAWLAMRQGRLKEALDLTNRSLQSNQNNALAWRVRGEVNFLMANYDKAIDDLKTSKALSPELDIHIALAKAYQRAGRDEDAITELKSTIEQPQAAAEEVPARALLEQIYLQLGKKEALKKFYDETLR</sequence>
<comment type="caution">
    <text evidence="1">The sequence shown here is derived from an EMBL/GenBank/DDBJ whole genome shotgun (WGS) entry which is preliminary data.</text>
</comment>
<dbReference type="SUPFAM" id="SSF48452">
    <property type="entry name" value="TPR-like"/>
    <property type="match status" value="1"/>
</dbReference>
<protein>
    <recommendedName>
        <fullName evidence="2">Tetratricopeptide repeat-like domain-containing protein</fullName>
    </recommendedName>
</protein>
<dbReference type="InterPro" id="IPR011990">
    <property type="entry name" value="TPR-like_helical_dom_sf"/>
</dbReference>
<name>X1QYW8_9ZZZZ</name>
<feature type="non-terminal residue" evidence="1">
    <location>
        <position position="202"/>
    </location>
</feature>
<dbReference type="AlphaFoldDB" id="X1QYW8"/>
<accession>X1QYW8</accession>
<evidence type="ECO:0000313" key="1">
    <source>
        <dbReference type="EMBL" id="GAI48474.1"/>
    </source>
</evidence>